<gene>
    <name evidence="2" type="ORF">E4U02_14830</name>
</gene>
<keyword evidence="1" id="KW-0812">Transmembrane</keyword>
<organism evidence="2 3">
    <name type="scientific">Microbacterium paludicola</name>
    <dbReference type="NCBI Taxonomy" id="300019"/>
    <lineage>
        <taxon>Bacteria</taxon>
        <taxon>Bacillati</taxon>
        <taxon>Actinomycetota</taxon>
        <taxon>Actinomycetes</taxon>
        <taxon>Micrococcales</taxon>
        <taxon>Microbacteriaceae</taxon>
        <taxon>Microbacterium</taxon>
    </lineage>
</organism>
<dbReference type="EMBL" id="SPQB01000064">
    <property type="protein sequence ID" value="TFU30266.1"/>
    <property type="molecule type" value="Genomic_DNA"/>
</dbReference>
<accession>A0A4Y9FML7</accession>
<evidence type="ECO:0000313" key="3">
    <source>
        <dbReference type="Proteomes" id="UP000298358"/>
    </source>
</evidence>
<keyword evidence="3" id="KW-1185">Reference proteome</keyword>
<keyword evidence="1" id="KW-1133">Transmembrane helix</keyword>
<feature type="non-terminal residue" evidence="2">
    <location>
        <position position="79"/>
    </location>
</feature>
<name>A0A4Y9FML7_9MICO</name>
<comment type="caution">
    <text evidence="2">The sequence shown here is derived from an EMBL/GenBank/DDBJ whole genome shotgun (WGS) entry which is preliminary data.</text>
</comment>
<evidence type="ECO:0000313" key="2">
    <source>
        <dbReference type="EMBL" id="TFU30266.1"/>
    </source>
</evidence>
<proteinExistence type="predicted"/>
<protein>
    <submittedName>
        <fullName evidence="2">Uncharacterized protein</fullName>
    </submittedName>
</protein>
<sequence length="79" mass="8167">MNKRRLLLAAAALVAFTVVVIGALTSPSALLVALGALLIGAIVLLIDTRTTLSARIASTARKLERNLLTARPPRPAAAP</sequence>
<dbReference type="RefSeq" id="WP_135115582.1">
    <property type="nucleotide sequence ID" value="NZ_JADGLL010000064.1"/>
</dbReference>
<reference evidence="2 3" key="1">
    <citation type="submission" date="2019-03" db="EMBL/GenBank/DDBJ databases">
        <title>Diversity of the mouse oral microbiome.</title>
        <authorList>
            <person name="Joseph S."/>
            <person name="Aduse-Opoku J."/>
            <person name="Curtis M."/>
            <person name="Wade W."/>
            <person name="Hashim A."/>
        </authorList>
    </citation>
    <scope>NUCLEOTIDE SEQUENCE [LARGE SCALE GENOMIC DNA]</scope>
    <source>
        <strain evidence="2 3">P1012</strain>
    </source>
</reference>
<dbReference type="AlphaFoldDB" id="A0A4Y9FML7"/>
<feature type="transmembrane region" description="Helical" evidence="1">
    <location>
        <begin position="32"/>
        <end position="52"/>
    </location>
</feature>
<keyword evidence="1" id="KW-0472">Membrane</keyword>
<dbReference type="Proteomes" id="UP000298358">
    <property type="component" value="Unassembled WGS sequence"/>
</dbReference>
<evidence type="ECO:0000256" key="1">
    <source>
        <dbReference type="SAM" id="Phobius"/>
    </source>
</evidence>